<dbReference type="AlphaFoldDB" id="A0A3M7PV57"/>
<feature type="coiled-coil region" evidence="1">
    <location>
        <begin position="83"/>
        <end position="166"/>
    </location>
</feature>
<evidence type="ECO:0000256" key="1">
    <source>
        <dbReference type="SAM" id="Coils"/>
    </source>
</evidence>
<name>A0A3M7PV57_BRAPC</name>
<evidence type="ECO:0000313" key="3">
    <source>
        <dbReference type="Proteomes" id="UP000276133"/>
    </source>
</evidence>
<comment type="caution">
    <text evidence="2">The sequence shown here is derived from an EMBL/GenBank/DDBJ whole genome shotgun (WGS) entry which is preliminary data.</text>
</comment>
<reference evidence="2 3" key="1">
    <citation type="journal article" date="2018" name="Sci. Rep.">
        <title>Genomic signatures of local adaptation to the degree of environmental predictability in rotifers.</title>
        <authorList>
            <person name="Franch-Gras L."/>
            <person name="Hahn C."/>
            <person name="Garcia-Roger E.M."/>
            <person name="Carmona M.J."/>
            <person name="Serra M."/>
            <person name="Gomez A."/>
        </authorList>
    </citation>
    <scope>NUCLEOTIDE SEQUENCE [LARGE SCALE GENOMIC DNA]</scope>
    <source>
        <strain evidence="2">HYR1</strain>
    </source>
</reference>
<evidence type="ECO:0000313" key="2">
    <source>
        <dbReference type="EMBL" id="RNA03007.1"/>
    </source>
</evidence>
<sequence>MDENNNEKFNCTASQYASIEFLKFENKQNYLKDSKHNLELLKNKIERQSIDFFYQNKIDFLENQLGHYKTEKNLIAIRNKINYSSLKQKIVDLEDKLRLKNDEFEREKNLRLYFVEKIIEQEKYISKLELEKSVLENHLAEMENNINHLNTNNLQLMAKIDDLNLNYSKYFNIENENKLIFEALHDIDKANSDSLFFDELNDIDHKSLISRYKSLIDIFYSQKKILSKVEAEFTEKKKENASQIEKLALQNDEFMTQFHEIQRKNWTLQNDLKTAIEYRDMALKHSEKMAEKLESFEFALTDEYKRSMKEFYRELNMCIDTMIKLVNYSHDVFNKKSKSIMDVSALNTPTLFDEKKWDPNLLFKKEFWVNETKKLRDLNRNYIDLKIKYHLIALTDID</sequence>
<dbReference type="OrthoDB" id="10531011at2759"/>
<keyword evidence="1" id="KW-0175">Coiled coil</keyword>
<dbReference type="Proteomes" id="UP000276133">
    <property type="component" value="Unassembled WGS sequence"/>
</dbReference>
<organism evidence="2 3">
    <name type="scientific">Brachionus plicatilis</name>
    <name type="common">Marine rotifer</name>
    <name type="synonym">Brachionus muelleri</name>
    <dbReference type="NCBI Taxonomy" id="10195"/>
    <lineage>
        <taxon>Eukaryota</taxon>
        <taxon>Metazoa</taxon>
        <taxon>Spiralia</taxon>
        <taxon>Gnathifera</taxon>
        <taxon>Rotifera</taxon>
        <taxon>Eurotatoria</taxon>
        <taxon>Monogononta</taxon>
        <taxon>Pseudotrocha</taxon>
        <taxon>Ploima</taxon>
        <taxon>Brachionidae</taxon>
        <taxon>Brachionus</taxon>
    </lineage>
</organism>
<proteinExistence type="predicted"/>
<accession>A0A3M7PV57</accession>
<gene>
    <name evidence="2" type="ORF">BpHYR1_014588</name>
</gene>
<keyword evidence="3" id="KW-1185">Reference proteome</keyword>
<dbReference type="EMBL" id="REGN01008683">
    <property type="protein sequence ID" value="RNA03007.1"/>
    <property type="molecule type" value="Genomic_DNA"/>
</dbReference>
<protein>
    <submittedName>
        <fullName evidence="2">Uncharacterized protein</fullName>
    </submittedName>
</protein>